<feature type="region of interest" description="Disordered" evidence="1">
    <location>
        <begin position="83"/>
        <end position="114"/>
    </location>
</feature>
<dbReference type="Proteomes" id="UP000028837">
    <property type="component" value="Unassembled WGS sequence"/>
</dbReference>
<organism evidence="2 3">
    <name type="scientific">Toxoplasma gondii GAB2-2007-GAL-DOM2</name>
    <dbReference type="NCBI Taxonomy" id="1130820"/>
    <lineage>
        <taxon>Eukaryota</taxon>
        <taxon>Sar</taxon>
        <taxon>Alveolata</taxon>
        <taxon>Apicomplexa</taxon>
        <taxon>Conoidasida</taxon>
        <taxon>Coccidia</taxon>
        <taxon>Eucoccidiorida</taxon>
        <taxon>Eimeriorina</taxon>
        <taxon>Sarcocystidae</taxon>
        <taxon>Toxoplasma</taxon>
    </lineage>
</organism>
<evidence type="ECO:0000313" key="3">
    <source>
        <dbReference type="Proteomes" id="UP000028837"/>
    </source>
</evidence>
<dbReference type="VEuPathDB" id="ToxoDB:TGDOM2_244070"/>
<protein>
    <submittedName>
        <fullName evidence="2">Uncharacterized protein</fullName>
    </submittedName>
</protein>
<dbReference type="EMBL" id="AHZU02001356">
    <property type="protein sequence ID" value="KFG33183.1"/>
    <property type="molecule type" value="Genomic_DNA"/>
</dbReference>
<gene>
    <name evidence="2" type="ORF">TGDOM2_244070</name>
</gene>
<evidence type="ECO:0000313" key="2">
    <source>
        <dbReference type="EMBL" id="KFG33183.1"/>
    </source>
</evidence>
<evidence type="ECO:0000256" key="1">
    <source>
        <dbReference type="SAM" id="MobiDB-lite"/>
    </source>
</evidence>
<proteinExistence type="predicted"/>
<comment type="caution">
    <text evidence="2">The sequence shown here is derived from an EMBL/GenBank/DDBJ whole genome shotgun (WGS) entry which is preliminary data.</text>
</comment>
<feature type="region of interest" description="Disordered" evidence="1">
    <location>
        <begin position="1"/>
        <end position="23"/>
    </location>
</feature>
<feature type="compositionally biased region" description="Polar residues" evidence="1">
    <location>
        <begin position="84"/>
        <end position="94"/>
    </location>
</feature>
<name>A0A086JM15_TOXGO</name>
<dbReference type="AlphaFoldDB" id="A0A086JM15"/>
<dbReference type="OrthoDB" id="10411009at2759"/>
<sequence>MSPLGNEQRHTVAVPSDSLRGQLRSRLKRRKLDVVRPSRVDWPGGAARAAPGVVETAFLVGRMEASREILAHAFRICRAHERQQSMLQSTSTGDLDSGQRLRAGDSSPTSAQDQCRKLGVLGSGKRAPCLFVDLSTNEFVTNRVVHRGDAPYRARFSDEHTRLAQLATGPALADSREHDRSYQRGGGVKKVRLCGNNLCLCL</sequence>
<reference evidence="2 3" key="1">
    <citation type="submission" date="2014-02" db="EMBL/GenBank/DDBJ databases">
        <authorList>
            <person name="Sibley D."/>
            <person name="Venepally P."/>
            <person name="Karamycheva S."/>
            <person name="Hadjithomas M."/>
            <person name="Khan A."/>
            <person name="Brunk B."/>
            <person name="Roos D."/>
            <person name="Caler E."/>
            <person name="Lorenzi H."/>
        </authorList>
    </citation>
    <scope>NUCLEOTIDE SEQUENCE [LARGE SCALE GENOMIC DNA]</scope>
    <source>
        <strain evidence="2 3">GAB2-2007-GAL-DOM2</strain>
    </source>
</reference>
<accession>A0A086JM15</accession>